<evidence type="ECO:0000313" key="2">
    <source>
        <dbReference type="Proteomes" id="UP001151699"/>
    </source>
</evidence>
<protein>
    <submittedName>
        <fullName evidence="1">Uncharacterized protein</fullName>
    </submittedName>
</protein>
<accession>A0A9Q0N530</accession>
<sequence>MSGVGFLASVKTLTPSIRRRRRCEKHHLELYREQNNVVPCWDTMPAPPITPPAAFLPTGFKRLPARGIGHSVKVSSAV</sequence>
<dbReference type="EMBL" id="WJQU01000002">
    <property type="protein sequence ID" value="KAJ6643717.1"/>
    <property type="molecule type" value="Genomic_DNA"/>
</dbReference>
<keyword evidence="2" id="KW-1185">Reference proteome</keyword>
<comment type="caution">
    <text evidence="1">The sequence shown here is derived from an EMBL/GenBank/DDBJ whole genome shotgun (WGS) entry which is preliminary data.</text>
</comment>
<gene>
    <name evidence="1" type="ORF">Bhyg_08682</name>
</gene>
<reference evidence="1" key="1">
    <citation type="submission" date="2022-07" db="EMBL/GenBank/DDBJ databases">
        <authorList>
            <person name="Trinca V."/>
            <person name="Uliana J.V.C."/>
            <person name="Torres T.T."/>
            <person name="Ward R.J."/>
            <person name="Monesi N."/>
        </authorList>
    </citation>
    <scope>NUCLEOTIDE SEQUENCE</scope>
    <source>
        <strain evidence="1">HSMRA1968</strain>
        <tissue evidence="1">Whole embryos</tissue>
    </source>
</reference>
<organism evidence="1 2">
    <name type="scientific">Pseudolycoriella hygida</name>
    <dbReference type="NCBI Taxonomy" id="35572"/>
    <lineage>
        <taxon>Eukaryota</taxon>
        <taxon>Metazoa</taxon>
        <taxon>Ecdysozoa</taxon>
        <taxon>Arthropoda</taxon>
        <taxon>Hexapoda</taxon>
        <taxon>Insecta</taxon>
        <taxon>Pterygota</taxon>
        <taxon>Neoptera</taxon>
        <taxon>Endopterygota</taxon>
        <taxon>Diptera</taxon>
        <taxon>Nematocera</taxon>
        <taxon>Sciaroidea</taxon>
        <taxon>Sciaridae</taxon>
        <taxon>Pseudolycoriella</taxon>
    </lineage>
</organism>
<dbReference type="AlphaFoldDB" id="A0A9Q0N530"/>
<evidence type="ECO:0000313" key="1">
    <source>
        <dbReference type="EMBL" id="KAJ6643717.1"/>
    </source>
</evidence>
<name>A0A9Q0N530_9DIPT</name>
<dbReference type="Proteomes" id="UP001151699">
    <property type="component" value="Chromosome B"/>
</dbReference>
<dbReference type="OrthoDB" id="7611789at2759"/>
<proteinExistence type="predicted"/>